<accession>A0A0G0MVD2</accession>
<dbReference type="GO" id="GO:0004622">
    <property type="term" value="F:phosphatidylcholine lysophospholipase activity"/>
    <property type="evidence" value="ECO:0007669"/>
    <property type="project" value="TreeGrafter"/>
</dbReference>
<proteinExistence type="predicted"/>
<protein>
    <submittedName>
        <fullName evidence="2">Lipolytic enzyme, G-D-S-L family</fullName>
    </submittedName>
</protein>
<dbReference type="Proteomes" id="UP000033935">
    <property type="component" value="Unassembled WGS sequence"/>
</dbReference>
<gene>
    <name evidence="2" type="ORF">UT30_C0008G0023</name>
</gene>
<dbReference type="SUPFAM" id="SSF52266">
    <property type="entry name" value="SGNH hydrolase"/>
    <property type="match status" value="1"/>
</dbReference>
<comment type="caution">
    <text evidence="2">The sequence shown here is derived from an EMBL/GenBank/DDBJ whole genome shotgun (WGS) entry which is preliminary data.</text>
</comment>
<organism evidence="2 3">
    <name type="scientific">Candidatus Uhrbacteria bacterium GW2011_GWF2_39_13</name>
    <dbReference type="NCBI Taxonomy" id="1618995"/>
    <lineage>
        <taxon>Bacteria</taxon>
        <taxon>Candidatus Uhriibacteriota</taxon>
    </lineage>
</organism>
<dbReference type="InterPro" id="IPR036514">
    <property type="entry name" value="SGNH_hydro_sf"/>
</dbReference>
<evidence type="ECO:0000313" key="3">
    <source>
        <dbReference type="Proteomes" id="UP000033935"/>
    </source>
</evidence>
<dbReference type="Pfam" id="PF13472">
    <property type="entry name" value="Lipase_GDSL_2"/>
    <property type="match status" value="1"/>
</dbReference>
<dbReference type="Gene3D" id="3.40.50.1110">
    <property type="entry name" value="SGNH hydrolase"/>
    <property type="match status" value="1"/>
</dbReference>
<feature type="domain" description="SGNH hydrolase-type esterase" evidence="1">
    <location>
        <begin position="24"/>
        <end position="193"/>
    </location>
</feature>
<sequence>MKQRLSELKIFKKIAKKEAIKVVALGSSSTQRFMCGMHWFDYVELGFKNTDYRVGQFINSGVSNDSTVQWLERFDNECAVYKPDLVLFTVGANDCRLEHSLEKFKKNLMELYDRIKGTGADLVFQTFYPLDMERAKGAWLKIEEYIPVVRQVAEETGSLLIDTEKRWKKLRDYNIELYRALLRDFAHLNEMGNMVLGLDIMRFFNTGLLVKDGQIDYCRDGLLLQHKIDSLDR</sequence>
<dbReference type="InterPro" id="IPR013830">
    <property type="entry name" value="SGNH_hydro"/>
</dbReference>
<reference evidence="2 3" key="1">
    <citation type="journal article" date="2015" name="Nature">
        <title>rRNA introns, odd ribosomes, and small enigmatic genomes across a large radiation of phyla.</title>
        <authorList>
            <person name="Brown C.T."/>
            <person name="Hug L.A."/>
            <person name="Thomas B.C."/>
            <person name="Sharon I."/>
            <person name="Castelle C.J."/>
            <person name="Singh A."/>
            <person name="Wilkins M.J."/>
            <person name="Williams K.H."/>
            <person name="Banfield J.F."/>
        </authorList>
    </citation>
    <scope>NUCLEOTIDE SEQUENCE [LARGE SCALE GENOMIC DNA]</scope>
</reference>
<evidence type="ECO:0000313" key="2">
    <source>
        <dbReference type="EMBL" id="KKR04401.1"/>
    </source>
</evidence>
<dbReference type="InterPro" id="IPR051532">
    <property type="entry name" value="Ester_Hydrolysis_Enzymes"/>
</dbReference>
<dbReference type="EMBL" id="LBWG01000008">
    <property type="protein sequence ID" value="KKR04401.1"/>
    <property type="molecule type" value="Genomic_DNA"/>
</dbReference>
<evidence type="ECO:0000259" key="1">
    <source>
        <dbReference type="Pfam" id="PF13472"/>
    </source>
</evidence>
<name>A0A0G0MVD2_9BACT</name>
<dbReference type="PANTHER" id="PTHR30383:SF5">
    <property type="entry name" value="SGNH HYDROLASE-TYPE ESTERASE DOMAIN-CONTAINING PROTEIN"/>
    <property type="match status" value="1"/>
</dbReference>
<dbReference type="PANTHER" id="PTHR30383">
    <property type="entry name" value="THIOESTERASE 1/PROTEASE 1/LYSOPHOSPHOLIPASE L1"/>
    <property type="match status" value="1"/>
</dbReference>
<dbReference type="AlphaFoldDB" id="A0A0G0MVD2"/>